<keyword evidence="3 4" id="KW-0349">Heme</keyword>
<comment type="cofactor">
    <cofactor evidence="1 3">
        <name>heme</name>
        <dbReference type="ChEBI" id="CHEBI:30413"/>
    </cofactor>
</comment>
<reference evidence="5" key="1">
    <citation type="submission" date="2019-07" db="EMBL/GenBank/DDBJ databases">
        <title>Toxilogical consequences of a new and cryptic species of cyanobacteria (Komarekiella delphini-convector) recovered from the epidermis of a bottlenose dolphin and 1500 ft. in the air.</title>
        <authorList>
            <person name="Brown A.O."/>
            <person name="Dvorak P."/>
            <person name="Villanueva C.D."/>
            <person name="Foss A.J."/>
            <person name="Garvey A.D."/>
            <person name="Gibson Q.A."/>
            <person name="Johansen J.R."/>
            <person name="Casamatta D.A."/>
        </authorList>
    </citation>
    <scope>NUCLEOTIDE SEQUENCE</scope>
    <source>
        <strain evidence="5">SJRDD-AB1</strain>
    </source>
</reference>
<evidence type="ECO:0000256" key="2">
    <source>
        <dbReference type="ARBA" id="ARBA00010617"/>
    </source>
</evidence>
<dbReference type="InterPro" id="IPR017972">
    <property type="entry name" value="Cyt_P450_CS"/>
</dbReference>
<dbReference type="InterPro" id="IPR036396">
    <property type="entry name" value="Cyt_P450_sf"/>
</dbReference>
<accession>A0AA40T1B7</accession>
<feature type="binding site" description="axial binding residue" evidence="3">
    <location>
        <position position="395"/>
    </location>
    <ligand>
        <name>heme</name>
        <dbReference type="ChEBI" id="CHEBI:30413"/>
    </ligand>
    <ligandPart>
        <name>Fe</name>
        <dbReference type="ChEBI" id="CHEBI:18248"/>
    </ligandPart>
</feature>
<dbReference type="CDD" id="cd11053">
    <property type="entry name" value="CYP110-like"/>
    <property type="match status" value="1"/>
</dbReference>
<name>A0AA40T1B7_9NOST</name>
<dbReference type="SUPFAM" id="SSF48264">
    <property type="entry name" value="Cytochrome P450"/>
    <property type="match status" value="1"/>
</dbReference>
<dbReference type="EMBL" id="VJXY01000036">
    <property type="protein sequence ID" value="MBD6619159.1"/>
    <property type="molecule type" value="Genomic_DNA"/>
</dbReference>
<protein>
    <submittedName>
        <fullName evidence="5">Cytochrome P450</fullName>
    </submittedName>
</protein>
<dbReference type="Gene3D" id="1.10.630.10">
    <property type="entry name" value="Cytochrome P450"/>
    <property type="match status" value="1"/>
</dbReference>
<keyword evidence="6" id="KW-1185">Reference proteome</keyword>
<evidence type="ECO:0000313" key="5">
    <source>
        <dbReference type="EMBL" id="MBD6619159.1"/>
    </source>
</evidence>
<keyword evidence="4" id="KW-0560">Oxidoreductase</keyword>
<dbReference type="PROSITE" id="PS00086">
    <property type="entry name" value="CYTOCHROME_P450"/>
    <property type="match status" value="1"/>
</dbReference>
<keyword evidence="3 4" id="KW-0479">Metal-binding</keyword>
<comment type="similarity">
    <text evidence="2 4">Belongs to the cytochrome P450 family.</text>
</comment>
<keyword evidence="3 4" id="KW-0408">Iron</keyword>
<organism evidence="5 6">
    <name type="scientific">Komarekiella delphini-convector SJRDD-AB1</name>
    <dbReference type="NCBI Taxonomy" id="2593771"/>
    <lineage>
        <taxon>Bacteria</taxon>
        <taxon>Bacillati</taxon>
        <taxon>Cyanobacteriota</taxon>
        <taxon>Cyanophyceae</taxon>
        <taxon>Nostocales</taxon>
        <taxon>Nostocaceae</taxon>
        <taxon>Komarekiella</taxon>
        <taxon>Komarekiella delphini-convector</taxon>
    </lineage>
</organism>
<sequence>MKLPNTLKTSSFVQKLQWVFDPVGYLESAVQEYPDIFTAEIVGFGDTVVFVNNPQAIQKLLSGDRKKFAALGKANSVMHPLVGDNSMLLLNGDQHKRQRQLVTPSLHGERMQVYGQQICNLTEKVLSQLPKNQPFLARNITQEISLQVMLQTVFGLYEGERYQKLKRLFKVLMSDVFQSPLTSSLLLFSFLQKDLGVWSPWGKFLHDRRQLDELLYAEIAERREHPDLERIDILSLLMFAQDEAGNTMTDQELRDELMTLILAGNETTATAIAWALYWIHHLPEVGEKLFQELDTLGDSKDPMSIYRLPYFTAVCNETLRIHPVAMFTLPRVVQESVELLGYSLEPGTVMQGCIYLTHHREDLYPQPKQFKPERFLERQFSPYEFLPFGGGVRRCIGEALAVFEMKLVLATILSNYQLRLADHKPERPQRRGMTLAPGNGVKMVITKQRVRQDSLVNLKTTCVL</sequence>
<keyword evidence="4" id="KW-0503">Monooxygenase</keyword>
<dbReference type="GO" id="GO:0020037">
    <property type="term" value="F:heme binding"/>
    <property type="evidence" value="ECO:0007669"/>
    <property type="project" value="InterPro"/>
</dbReference>
<evidence type="ECO:0000256" key="1">
    <source>
        <dbReference type="ARBA" id="ARBA00001971"/>
    </source>
</evidence>
<evidence type="ECO:0000313" key="6">
    <source>
        <dbReference type="Proteomes" id="UP001165986"/>
    </source>
</evidence>
<dbReference type="Proteomes" id="UP001165986">
    <property type="component" value="Unassembled WGS sequence"/>
</dbReference>
<dbReference type="PANTHER" id="PTHR24305:SF166">
    <property type="entry name" value="CYTOCHROME P450 12A4, MITOCHONDRIAL-RELATED"/>
    <property type="match status" value="1"/>
</dbReference>
<dbReference type="GO" id="GO:0004497">
    <property type="term" value="F:monooxygenase activity"/>
    <property type="evidence" value="ECO:0007669"/>
    <property type="project" value="UniProtKB-KW"/>
</dbReference>
<dbReference type="InterPro" id="IPR050121">
    <property type="entry name" value="Cytochrome_P450_monoxygenase"/>
</dbReference>
<dbReference type="RefSeq" id="WP_191760352.1">
    <property type="nucleotide sequence ID" value="NZ_VJXY01000036.1"/>
</dbReference>
<evidence type="ECO:0000256" key="3">
    <source>
        <dbReference type="PIRSR" id="PIRSR602401-1"/>
    </source>
</evidence>
<proteinExistence type="inferred from homology"/>
<comment type="caution">
    <text evidence="5">The sequence shown here is derived from an EMBL/GenBank/DDBJ whole genome shotgun (WGS) entry which is preliminary data.</text>
</comment>
<dbReference type="GO" id="GO:0016705">
    <property type="term" value="F:oxidoreductase activity, acting on paired donors, with incorporation or reduction of molecular oxygen"/>
    <property type="evidence" value="ECO:0007669"/>
    <property type="project" value="InterPro"/>
</dbReference>
<dbReference type="InterPro" id="IPR002401">
    <property type="entry name" value="Cyt_P450_E_grp-I"/>
</dbReference>
<dbReference type="PRINTS" id="PR00385">
    <property type="entry name" value="P450"/>
</dbReference>
<dbReference type="PANTHER" id="PTHR24305">
    <property type="entry name" value="CYTOCHROME P450"/>
    <property type="match status" value="1"/>
</dbReference>
<evidence type="ECO:0000256" key="4">
    <source>
        <dbReference type="RuleBase" id="RU000461"/>
    </source>
</evidence>
<dbReference type="Pfam" id="PF00067">
    <property type="entry name" value="p450"/>
    <property type="match status" value="1"/>
</dbReference>
<dbReference type="PRINTS" id="PR00463">
    <property type="entry name" value="EP450I"/>
</dbReference>
<gene>
    <name evidence="5" type="ORF">FNW02_25870</name>
</gene>
<dbReference type="InterPro" id="IPR001128">
    <property type="entry name" value="Cyt_P450"/>
</dbReference>
<dbReference type="GO" id="GO:0005506">
    <property type="term" value="F:iron ion binding"/>
    <property type="evidence" value="ECO:0007669"/>
    <property type="project" value="InterPro"/>
</dbReference>
<dbReference type="AlphaFoldDB" id="A0AA40T1B7"/>